<dbReference type="EMBL" id="JACBYR010000001">
    <property type="protein sequence ID" value="NYE82453.1"/>
    <property type="molecule type" value="Genomic_DNA"/>
</dbReference>
<dbReference type="FunFam" id="1.10.10.10:FF:000001">
    <property type="entry name" value="LysR family transcriptional regulator"/>
    <property type="match status" value="1"/>
</dbReference>
<dbReference type="SUPFAM" id="SSF46785">
    <property type="entry name" value="Winged helix' DNA-binding domain"/>
    <property type="match status" value="1"/>
</dbReference>
<dbReference type="Pfam" id="PF00126">
    <property type="entry name" value="HTH_1"/>
    <property type="match status" value="1"/>
</dbReference>
<dbReference type="GO" id="GO:0003677">
    <property type="term" value="F:DNA binding"/>
    <property type="evidence" value="ECO:0007669"/>
    <property type="project" value="UniProtKB-KW"/>
</dbReference>
<dbReference type="Gene3D" id="3.40.190.290">
    <property type="match status" value="1"/>
</dbReference>
<evidence type="ECO:0000256" key="4">
    <source>
        <dbReference type="ARBA" id="ARBA00023163"/>
    </source>
</evidence>
<dbReference type="PROSITE" id="PS50931">
    <property type="entry name" value="HTH_LYSR"/>
    <property type="match status" value="1"/>
</dbReference>
<evidence type="ECO:0000256" key="3">
    <source>
        <dbReference type="ARBA" id="ARBA00023125"/>
    </source>
</evidence>
<keyword evidence="3 6" id="KW-0238">DNA-binding</keyword>
<dbReference type="Pfam" id="PF03466">
    <property type="entry name" value="LysR_substrate"/>
    <property type="match status" value="1"/>
</dbReference>
<dbReference type="PANTHER" id="PTHR30346:SF28">
    <property type="entry name" value="HTH-TYPE TRANSCRIPTIONAL REGULATOR CYNR"/>
    <property type="match status" value="1"/>
</dbReference>
<dbReference type="Gene3D" id="1.10.10.10">
    <property type="entry name" value="Winged helix-like DNA-binding domain superfamily/Winged helix DNA-binding domain"/>
    <property type="match status" value="1"/>
</dbReference>
<dbReference type="InterPro" id="IPR036390">
    <property type="entry name" value="WH_DNA-bd_sf"/>
</dbReference>
<organism evidence="6 7">
    <name type="scientific">Pigmentiphaga litoralis</name>
    <dbReference type="NCBI Taxonomy" id="516702"/>
    <lineage>
        <taxon>Bacteria</taxon>
        <taxon>Pseudomonadati</taxon>
        <taxon>Pseudomonadota</taxon>
        <taxon>Betaproteobacteria</taxon>
        <taxon>Burkholderiales</taxon>
        <taxon>Alcaligenaceae</taxon>
        <taxon>Pigmentiphaga</taxon>
    </lineage>
</organism>
<sequence length="299" mass="32011">MISLLDPKWATFVEVAESGSLTRAAVHLNVPQSMVSRHIAQLERDCKNRLFRRTGRGVVLTAFGEQVFPRIQAIIADAERISDAIETSSGLPVGEVRVGLLPSTVPLLASTLYAHVQAAFPGVQLHLSEGPSSILEEQLGEGRLDMGLLLREGQPPTADETLLAQPHLRVVGPAGDPLLATGTIALAKLAGLPLIVPSRPHPLRARLDSLAEARGMRLLFAVEADSIRLQHEVVAAGGGYALTSGLFESIADPRLASARIVKPLLPRSLVLAHSIRRPHTLATRAVQRLIGQVAPKLLK</sequence>
<evidence type="ECO:0000256" key="2">
    <source>
        <dbReference type="ARBA" id="ARBA00023015"/>
    </source>
</evidence>
<dbReference type="SUPFAM" id="SSF53850">
    <property type="entry name" value="Periplasmic binding protein-like II"/>
    <property type="match status" value="1"/>
</dbReference>
<evidence type="ECO:0000259" key="5">
    <source>
        <dbReference type="PROSITE" id="PS50931"/>
    </source>
</evidence>
<protein>
    <submittedName>
        <fullName evidence="6">DNA-binding transcriptional LysR family regulator</fullName>
    </submittedName>
</protein>
<name>A0A7Y9LMT4_9BURK</name>
<dbReference type="InterPro" id="IPR000847">
    <property type="entry name" value="LysR_HTH_N"/>
</dbReference>
<accession>A0A7Y9LMT4</accession>
<gene>
    <name evidence="6" type="ORF">FHW18_001724</name>
</gene>
<dbReference type="InterPro" id="IPR036388">
    <property type="entry name" value="WH-like_DNA-bd_sf"/>
</dbReference>
<dbReference type="Proteomes" id="UP000542125">
    <property type="component" value="Unassembled WGS sequence"/>
</dbReference>
<proteinExistence type="inferred from homology"/>
<comment type="similarity">
    <text evidence="1">Belongs to the LysR transcriptional regulatory family.</text>
</comment>
<keyword evidence="4" id="KW-0804">Transcription</keyword>
<feature type="domain" description="HTH lysR-type" evidence="5">
    <location>
        <begin position="11"/>
        <end position="61"/>
    </location>
</feature>
<comment type="caution">
    <text evidence="6">The sequence shown here is derived from an EMBL/GenBank/DDBJ whole genome shotgun (WGS) entry which is preliminary data.</text>
</comment>
<dbReference type="PANTHER" id="PTHR30346">
    <property type="entry name" value="TRANSCRIPTIONAL DUAL REGULATOR HCAR-RELATED"/>
    <property type="match status" value="1"/>
</dbReference>
<keyword evidence="7" id="KW-1185">Reference proteome</keyword>
<evidence type="ECO:0000256" key="1">
    <source>
        <dbReference type="ARBA" id="ARBA00009437"/>
    </source>
</evidence>
<dbReference type="GO" id="GO:0032993">
    <property type="term" value="C:protein-DNA complex"/>
    <property type="evidence" value="ECO:0007669"/>
    <property type="project" value="TreeGrafter"/>
</dbReference>
<dbReference type="RefSeq" id="WP_179585359.1">
    <property type="nucleotide sequence ID" value="NZ_JACBYR010000001.1"/>
</dbReference>
<dbReference type="AlphaFoldDB" id="A0A7Y9LMT4"/>
<dbReference type="GO" id="GO:0003700">
    <property type="term" value="F:DNA-binding transcription factor activity"/>
    <property type="evidence" value="ECO:0007669"/>
    <property type="project" value="InterPro"/>
</dbReference>
<reference evidence="6 7" key="1">
    <citation type="submission" date="2020-07" db="EMBL/GenBank/DDBJ databases">
        <title>Genomic Encyclopedia of Type Strains, Phase IV (KMG-V): Genome sequencing to study the core and pangenomes of soil and plant-associated prokaryotes.</title>
        <authorList>
            <person name="Whitman W."/>
        </authorList>
    </citation>
    <scope>NUCLEOTIDE SEQUENCE [LARGE SCALE GENOMIC DNA]</scope>
    <source>
        <strain evidence="6 7">SAS40</strain>
    </source>
</reference>
<evidence type="ECO:0000313" key="6">
    <source>
        <dbReference type="EMBL" id="NYE82453.1"/>
    </source>
</evidence>
<keyword evidence="2" id="KW-0805">Transcription regulation</keyword>
<evidence type="ECO:0000313" key="7">
    <source>
        <dbReference type="Proteomes" id="UP000542125"/>
    </source>
</evidence>
<dbReference type="InterPro" id="IPR005119">
    <property type="entry name" value="LysR_subst-bd"/>
</dbReference>